<proteinExistence type="predicted"/>
<dbReference type="AlphaFoldDB" id="A0A1I5R9G4"/>
<accession>A0A1I5R9G4</accession>
<evidence type="ECO:0000313" key="2">
    <source>
        <dbReference type="EMBL" id="SFP54971.1"/>
    </source>
</evidence>
<dbReference type="PROSITE" id="PS51257">
    <property type="entry name" value="PROKAR_LIPOPROTEIN"/>
    <property type="match status" value="1"/>
</dbReference>
<gene>
    <name evidence="2" type="ORF">SAMN05421810_102926</name>
</gene>
<dbReference type="STRING" id="587909.SAMN05421810_102926"/>
<feature type="region of interest" description="Disordered" evidence="1">
    <location>
        <begin position="195"/>
        <end position="219"/>
    </location>
</feature>
<evidence type="ECO:0000313" key="3">
    <source>
        <dbReference type="Proteomes" id="UP000198727"/>
    </source>
</evidence>
<reference evidence="3" key="1">
    <citation type="submission" date="2016-10" db="EMBL/GenBank/DDBJ databases">
        <authorList>
            <person name="Varghese N."/>
            <person name="Submissions S."/>
        </authorList>
    </citation>
    <scope>NUCLEOTIDE SEQUENCE [LARGE SCALE GENOMIC DNA]</scope>
    <source>
        <strain evidence="3">CGMCC 4.5579</strain>
    </source>
</reference>
<dbReference type="EMBL" id="FOWW01000002">
    <property type="protein sequence ID" value="SFP54971.1"/>
    <property type="molecule type" value="Genomic_DNA"/>
</dbReference>
<evidence type="ECO:0000256" key="1">
    <source>
        <dbReference type="SAM" id="MobiDB-lite"/>
    </source>
</evidence>
<protein>
    <submittedName>
        <fullName evidence="2">Uncharacterized protein</fullName>
    </submittedName>
</protein>
<feature type="region of interest" description="Disordered" evidence="1">
    <location>
        <begin position="27"/>
        <end position="46"/>
    </location>
</feature>
<organism evidence="2 3">
    <name type="scientific">Amycolatopsis arida</name>
    <dbReference type="NCBI Taxonomy" id="587909"/>
    <lineage>
        <taxon>Bacteria</taxon>
        <taxon>Bacillati</taxon>
        <taxon>Actinomycetota</taxon>
        <taxon>Actinomycetes</taxon>
        <taxon>Pseudonocardiales</taxon>
        <taxon>Pseudonocardiaceae</taxon>
        <taxon>Amycolatopsis</taxon>
    </lineage>
</organism>
<name>A0A1I5R9G4_9PSEU</name>
<keyword evidence="3" id="KW-1185">Reference proteome</keyword>
<dbReference type="Proteomes" id="UP000198727">
    <property type="component" value="Unassembled WGS sequence"/>
</dbReference>
<sequence length="219" mass="22719">MRPRMTVLAAVAAAGIVGVTGCGQPVDELAPGRPSGSTSPEPPPEVRREAATVRWADGYCRAVHELVRSMADMPTVDPSTPRRASRTSGELLDSLVDGLDRTTSALRALEPAPVPAGETVRADAVADYTDIRNRADQARRRLAAATDPAAASAALGEAGAPLEDVGKRGLLAGFADTPELARASQRAAACQWLVEQGPEPRLGPRRVEPAAAPAEPPPG</sequence>